<dbReference type="AlphaFoldDB" id="A0A846XA32"/>
<comment type="caution">
    <text evidence="9">The sequence shown here is derived from an EMBL/GenBank/DDBJ whole genome shotgun (WGS) entry which is preliminary data.</text>
</comment>
<organism evidence="9 10">
    <name type="scientific">Nocardia speluncae</name>
    <dbReference type="NCBI Taxonomy" id="419477"/>
    <lineage>
        <taxon>Bacteria</taxon>
        <taxon>Bacillati</taxon>
        <taxon>Actinomycetota</taxon>
        <taxon>Actinomycetes</taxon>
        <taxon>Mycobacteriales</taxon>
        <taxon>Nocardiaceae</taxon>
        <taxon>Nocardia</taxon>
    </lineage>
</organism>
<dbReference type="InterPro" id="IPR009075">
    <property type="entry name" value="AcylCo_DH/oxidase_C"/>
</dbReference>
<reference evidence="9 10" key="1">
    <citation type="submission" date="2020-04" db="EMBL/GenBank/DDBJ databases">
        <title>MicrobeNet Type strains.</title>
        <authorList>
            <person name="Nicholson A.C."/>
        </authorList>
    </citation>
    <scope>NUCLEOTIDE SEQUENCE [LARGE SCALE GENOMIC DNA]</scope>
    <source>
        <strain evidence="9 10">DSM 45078</strain>
    </source>
</reference>
<proteinExistence type="inferred from homology"/>
<keyword evidence="10" id="KW-1185">Reference proteome</keyword>
<sequence>MVTSCVGLTTEHTDLMAAISALAAQAAPITLTREHFDLSAQGVRPPIWDKLCRQGIPAIHLPAEFGGGGAGIVELAVALDAAGHGLVPGPLLPTVTAGALVDRHGSSAARHDLLARFVAGATGACALDTAGPVATAGGGGLRVSGISGPILGGVGADILVLGATGPEGPVWFVVPPDSPGVTRIRIPGVDLTRDLGRLELDDVVVPDDHVLSCATRHVRDLAAVLFSAEAVGIARWCLDTAVAYAKVREQFGRPIGSFQAVKHKCAQLFLRVELLAAAAWDGACAADEDGPGGPQSALAAARAAVQCLPEAAEIALDALTVLGGIGNTWDHDLHLYWRRATGLFALLGPHRDWSYRAGELALGTGRAPAVGVEDRPELRAEVAAAIAEATGPDISDGKTVRRILAGHGLVAPHYPPPYGRAADAADQVIIAEEFRRAGMAQPTTVIGEWALPTILRHGTDAQRERLVGPTLRGEIEWCQLFSEPGAGSDLAAVRTFAEKVGGGWCLNGQKVWTSHAREAHWAVCLARTDRSAAKRAGISYFLVDMSTPGIEVRPLREANGESMFNEVFLDDVFVPDDCLVGAPGDGWRLARTTLGNERIAMGSGAVGARIRLDPVAAVAALPVDARAAALPALGAVTATSGALDALGRRSLRKRISGLEPGAEGNVLKYLSAQHQVELSRTMIEWAGPAAAQESGEAGRTLAAYLSTPAMLIGGGTAEIQLNIIGERILGLPREWTQ</sequence>
<gene>
    <name evidence="9" type="ORF">HGA13_02250</name>
</gene>
<dbReference type="SUPFAM" id="SSF47203">
    <property type="entry name" value="Acyl-CoA dehydrogenase C-terminal domain-like"/>
    <property type="match status" value="2"/>
</dbReference>
<keyword evidence="3" id="KW-0285">Flavoprotein</keyword>
<comment type="cofactor">
    <cofactor evidence="1">
        <name>FAD</name>
        <dbReference type="ChEBI" id="CHEBI:57692"/>
    </cofactor>
</comment>
<dbReference type="PANTHER" id="PTHR43292">
    <property type="entry name" value="ACYL-COA DEHYDROGENASE"/>
    <property type="match status" value="1"/>
</dbReference>
<feature type="domain" description="Acyl-CoA dehydrogenase/oxidase C-terminal" evidence="6">
    <location>
        <begin position="225"/>
        <end position="342"/>
    </location>
</feature>
<protein>
    <submittedName>
        <fullName evidence="9">Acyl-CoA dehydrogenase</fullName>
    </submittedName>
</protein>
<evidence type="ECO:0000259" key="8">
    <source>
        <dbReference type="Pfam" id="PF02771"/>
    </source>
</evidence>
<evidence type="ECO:0000256" key="3">
    <source>
        <dbReference type="ARBA" id="ARBA00022630"/>
    </source>
</evidence>
<name>A0A846XA32_9NOCA</name>
<accession>A0A846XA32</accession>
<evidence type="ECO:0000259" key="7">
    <source>
        <dbReference type="Pfam" id="PF02770"/>
    </source>
</evidence>
<dbReference type="GO" id="GO:0005886">
    <property type="term" value="C:plasma membrane"/>
    <property type="evidence" value="ECO:0007669"/>
    <property type="project" value="TreeGrafter"/>
</dbReference>
<dbReference type="InterPro" id="IPR037069">
    <property type="entry name" value="AcylCoA_DH/ox_N_sf"/>
</dbReference>
<dbReference type="PANTHER" id="PTHR43292:SF4">
    <property type="entry name" value="ACYL-COA DEHYDROGENASE FADE34"/>
    <property type="match status" value="1"/>
</dbReference>
<dbReference type="Pfam" id="PF02770">
    <property type="entry name" value="Acyl-CoA_dh_M"/>
    <property type="match status" value="1"/>
</dbReference>
<evidence type="ECO:0000256" key="4">
    <source>
        <dbReference type="ARBA" id="ARBA00022827"/>
    </source>
</evidence>
<dbReference type="InterPro" id="IPR046373">
    <property type="entry name" value="Acyl-CoA_Oxase/DH_mid-dom_sf"/>
</dbReference>
<dbReference type="SUPFAM" id="SSF56645">
    <property type="entry name" value="Acyl-CoA dehydrogenase NM domain-like"/>
    <property type="match status" value="2"/>
</dbReference>
<dbReference type="FunFam" id="2.40.110.10:FF:000011">
    <property type="entry name" value="Acyl-CoA dehydrogenase FadE34"/>
    <property type="match status" value="1"/>
</dbReference>
<evidence type="ECO:0000256" key="1">
    <source>
        <dbReference type="ARBA" id="ARBA00001974"/>
    </source>
</evidence>
<keyword evidence="4" id="KW-0274">FAD</keyword>
<dbReference type="InterPro" id="IPR009100">
    <property type="entry name" value="AcylCoA_DH/oxidase_NM_dom_sf"/>
</dbReference>
<feature type="domain" description="Acyl-CoA dehydrogenase/oxidase N-terminal" evidence="8">
    <location>
        <begin position="381"/>
        <end position="474"/>
    </location>
</feature>
<dbReference type="InterPro" id="IPR052161">
    <property type="entry name" value="Mycobact_Acyl-CoA_DH"/>
</dbReference>
<feature type="domain" description="Acyl-CoA dehydrogenase/oxidase N-terminal" evidence="8">
    <location>
        <begin position="11"/>
        <end position="120"/>
    </location>
</feature>
<dbReference type="GO" id="GO:0050660">
    <property type="term" value="F:flavin adenine dinucleotide binding"/>
    <property type="evidence" value="ECO:0007669"/>
    <property type="project" value="InterPro"/>
</dbReference>
<feature type="domain" description="Acyl-CoA dehydrogenase/oxidase C-terminal" evidence="6">
    <location>
        <begin position="584"/>
        <end position="729"/>
    </location>
</feature>
<dbReference type="InterPro" id="IPR036250">
    <property type="entry name" value="AcylCo_DH-like_C"/>
</dbReference>
<dbReference type="Gene3D" id="2.40.110.10">
    <property type="entry name" value="Butyryl-CoA Dehydrogenase, subunit A, domain 2"/>
    <property type="match status" value="2"/>
</dbReference>
<dbReference type="Gene3D" id="1.10.540.10">
    <property type="entry name" value="Acyl-CoA dehydrogenase/oxidase, N-terminal domain"/>
    <property type="match status" value="2"/>
</dbReference>
<dbReference type="Pfam" id="PF00441">
    <property type="entry name" value="Acyl-CoA_dh_1"/>
    <property type="match status" value="2"/>
</dbReference>
<keyword evidence="5" id="KW-0560">Oxidoreductase</keyword>
<dbReference type="InterPro" id="IPR013786">
    <property type="entry name" value="AcylCoA_DH/ox_N"/>
</dbReference>
<feature type="domain" description="Acyl-CoA oxidase/dehydrogenase middle" evidence="7">
    <location>
        <begin position="478"/>
        <end position="572"/>
    </location>
</feature>
<dbReference type="InterPro" id="IPR006091">
    <property type="entry name" value="Acyl-CoA_Oxase/DH_mid-dom"/>
</dbReference>
<evidence type="ECO:0000313" key="10">
    <source>
        <dbReference type="Proteomes" id="UP000565715"/>
    </source>
</evidence>
<dbReference type="Pfam" id="PF02771">
    <property type="entry name" value="Acyl-CoA_dh_N"/>
    <property type="match status" value="2"/>
</dbReference>
<evidence type="ECO:0000259" key="6">
    <source>
        <dbReference type="Pfam" id="PF00441"/>
    </source>
</evidence>
<evidence type="ECO:0000313" key="9">
    <source>
        <dbReference type="EMBL" id="NKY31899.1"/>
    </source>
</evidence>
<evidence type="ECO:0000256" key="2">
    <source>
        <dbReference type="ARBA" id="ARBA00009347"/>
    </source>
</evidence>
<dbReference type="EMBL" id="JAAXOO010000001">
    <property type="protein sequence ID" value="NKY31899.1"/>
    <property type="molecule type" value="Genomic_DNA"/>
</dbReference>
<dbReference type="Gene3D" id="1.20.140.10">
    <property type="entry name" value="Butyryl-CoA Dehydrogenase, subunit A, domain 3"/>
    <property type="match status" value="2"/>
</dbReference>
<dbReference type="GO" id="GO:0016627">
    <property type="term" value="F:oxidoreductase activity, acting on the CH-CH group of donors"/>
    <property type="evidence" value="ECO:0007669"/>
    <property type="project" value="InterPro"/>
</dbReference>
<dbReference type="RefSeq" id="WP_068035531.1">
    <property type="nucleotide sequence ID" value="NZ_JAAXOO010000001.1"/>
</dbReference>
<dbReference type="Proteomes" id="UP000565715">
    <property type="component" value="Unassembled WGS sequence"/>
</dbReference>
<comment type="similarity">
    <text evidence="2">Belongs to the acyl-CoA dehydrogenase family.</text>
</comment>
<evidence type="ECO:0000256" key="5">
    <source>
        <dbReference type="ARBA" id="ARBA00023002"/>
    </source>
</evidence>